<dbReference type="EMBL" id="JAUOQO010000005">
    <property type="protein sequence ID" value="MDO6573804.1"/>
    <property type="molecule type" value="Genomic_DNA"/>
</dbReference>
<proteinExistence type="predicted"/>
<evidence type="ECO:0000256" key="1">
    <source>
        <dbReference type="SAM" id="Phobius"/>
    </source>
</evidence>
<dbReference type="AlphaFoldDB" id="A0AAW7YRS5"/>
<keyword evidence="1" id="KW-0812">Transmembrane</keyword>
<evidence type="ECO:0000313" key="2">
    <source>
        <dbReference type="EMBL" id="MDO6573804.1"/>
    </source>
</evidence>
<keyword evidence="3" id="KW-1185">Reference proteome</keyword>
<evidence type="ECO:0008006" key="4">
    <source>
        <dbReference type="Google" id="ProtNLM"/>
    </source>
</evidence>
<feature type="transmembrane region" description="Helical" evidence="1">
    <location>
        <begin position="65"/>
        <end position="84"/>
    </location>
</feature>
<gene>
    <name evidence="2" type="ORF">Q4528_06510</name>
</gene>
<organism evidence="2 3">
    <name type="scientific">Staphylococcus pasteuri_A</name>
    <dbReference type="NCBI Taxonomy" id="3062664"/>
    <lineage>
        <taxon>Bacteria</taxon>
        <taxon>Bacillati</taxon>
        <taxon>Bacillota</taxon>
        <taxon>Bacilli</taxon>
        <taxon>Bacillales</taxon>
        <taxon>Staphylococcaceae</taxon>
        <taxon>Staphylococcus</taxon>
    </lineage>
</organism>
<feature type="transmembrane region" description="Helical" evidence="1">
    <location>
        <begin position="105"/>
        <end position="131"/>
    </location>
</feature>
<dbReference type="RefSeq" id="WP_052728880.1">
    <property type="nucleotide sequence ID" value="NZ_JAUOQO010000005.1"/>
</dbReference>
<sequence length="249" mass="28737">MLNEIFKFTVKLKSFWVLLLISLYPLLIFIAELTHSDFVSLSSTEKNSVSFAELLIAISDTELKFLLPIVLIGMMIGQNFNDDIKSGRLILFKDQNRDKIFNYKFLSILLLVIISRIILIISSIIVYLFFVNKHDYSSHSLFLNDTLVNKSFILSLVGIFSTIIILLFLGILSSIKFNSAYTIMIMVIGYILTKIVEMLPKFKVLPVSFIKLEHVQDFNFQLGMMIGLTLLYIIIFYVIARTLFKKLQY</sequence>
<feature type="transmembrane region" description="Helical" evidence="1">
    <location>
        <begin position="220"/>
        <end position="240"/>
    </location>
</feature>
<reference evidence="2" key="1">
    <citation type="submission" date="2023-07" db="EMBL/GenBank/DDBJ databases">
        <title>Genome content predicts the carbon catabolic preferences of heterotrophic bacteria.</title>
        <authorList>
            <person name="Gralka M."/>
        </authorList>
    </citation>
    <scope>NUCLEOTIDE SEQUENCE</scope>
    <source>
        <strain evidence="2">E2R20</strain>
    </source>
</reference>
<keyword evidence="1" id="KW-0472">Membrane</keyword>
<dbReference type="Proteomes" id="UP001170310">
    <property type="component" value="Unassembled WGS sequence"/>
</dbReference>
<keyword evidence="1" id="KW-1133">Transmembrane helix</keyword>
<protein>
    <recommendedName>
        <fullName evidence="4">Amino acid transporter</fullName>
    </recommendedName>
</protein>
<feature type="transmembrane region" description="Helical" evidence="1">
    <location>
        <begin position="151"/>
        <end position="172"/>
    </location>
</feature>
<evidence type="ECO:0000313" key="3">
    <source>
        <dbReference type="Proteomes" id="UP001170310"/>
    </source>
</evidence>
<name>A0AAW7YRS5_9STAP</name>
<accession>A0AAW7YRS5</accession>
<feature type="transmembrane region" description="Helical" evidence="1">
    <location>
        <begin position="12"/>
        <end position="31"/>
    </location>
</feature>
<feature type="transmembrane region" description="Helical" evidence="1">
    <location>
        <begin position="179"/>
        <end position="200"/>
    </location>
</feature>
<comment type="caution">
    <text evidence="2">The sequence shown here is derived from an EMBL/GenBank/DDBJ whole genome shotgun (WGS) entry which is preliminary data.</text>
</comment>